<dbReference type="SMART" id="SM00355">
    <property type="entry name" value="ZnF_C2H2"/>
    <property type="match status" value="4"/>
</dbReference>
<gene>
    <name evidence="11" type="primary">REI1</name>
    <name evidence="11" type="ORF">Cpir12675_000918</name>
</gene>
<dbReference type="PANTHER" id="PTHR13182">
    <property type="entry name" value="ZINC FINGER PROTEIN 622"/>
    <property type="match status" value="1"/>
</dbReference>
<reference evidence="11 12" key="1">
    <citation type="journal article" date="2024" name="IMA Fungus">
        <title>IMA Genome - F19 : A genome assembly and annotation guide to empower mycologists, including annotated draft genome sequences of Ceratocystis pirilliformis, Diaporthe australafricana, Fusarium ophioides, Paecilomyces lecythidis, and Sporothrix stenoceras.</title>
        <authorList>
            <person name="Aylward J."/>
            <person name="Wilson A.M."/>
            <person name="Visagie C.M."/>
            <person name="Spraker J."/>
            <person name="Barnes I."/>
            <person name="Buitendag C."/>
            <person name="Ceriani C."/>
            <person name="Del Mar Angel L."/>
            <person name="du Plessis D."/>
            <person name="Fuchs T."/>
            <person name="Gasser K."/>
            <person name="Kramer D."/>
            <person name="Li W."/>
            <person name="Munsamy K."/>
            <person name="Piso A."/>
            <person name="Price J.L."/>
            <person name="Sonnekus B."/>
            <person name="Thomas C."/>
            <person name="van der Nest A."/>
            <person name="van Dijk A."/>
            <person name="van Heerden A."/>
            <person name="van Vuuren N."/>
            <person name="Yilmaz N."/>
            <person name="Duong T.A."/>
            <person name="van der Merwe N.A."/>
            <person name="Wingfield M.J."/>
            <person name="Wingfield B.D."/>
        </authorList>
    </citation>
    <scope>NUCLEOTIDE SEQUENCE [LARGE SCALE GENOMIC DNA]</scope>
    <source>
        <strain evidence="11 12">CMW 12675</strain>
    </source>
</reference>
<keyword evidence="6" id="KW-0863">Zinc-finger</keyword>
<sequence>MSTEVATATASTATSHPYTCNTCRIGYRATDLQKAHMRSDWHRYNLKRRVAGLPPITSETFSEKVLQAHAASNAETEKAYFEKFCNDCQKNYSSENSYNNHLLSTKHKQNYNSRLRAAAAAPAAKPDTLEESTAASSTFSLGEPIKTVTPVHDDEDDEKTVDKVAEAISKTAISEAPKEDTEMTQEPQASPLHTCLFCNFVSSDIDTNVLHMERTHGTIIPERPYLVDLPGLITHLYKRIKEDMACLVCLKVKSNAFAVQTHMRDTSHCMIPFTTEEEQLDIGDFYDFRSTYSDDEGDEDEMDLEEEAGAKLGAARSVKVTGENGEEIIGDDGWETDSSMSSTDSDEIGAVKADNNLSRLNKHSHHSHDDPRAHRRADGYHSHAHKHPRAAFYDEFELHLPSGRSVGHRQHQRYYRQNLEQYPTPAERAQLKLLEDANANSEQESRGRDPRSRAVTTRNQMGITGIDSSERAALQKETNKHQWQQQKAIAKKDYVVGVKMNKQKNYFYRYVTGG</sequence>
<comment type="similarity">
    <text evidence="8">Belongs to the REI1 family.</text>
</comment>
<evidence type="ECO:0000256" key="4">
    <source>
        <dbReference type="ARBA" id="ARBA00022723"/>
    </source>
</evidence>
<keyword evidence="5" id="KW-0677">Repeat</keyword>
<evidence type="ECO:0000256" key="1">
    <source>
        <dbReference type="ARBA" id="ARBA00004496"/>
    </source>
</evidence>
<dbReference type="InterPro" id="IPR041661">
    <property type="entry name" value="ZN622/Rei1/Reh1_Znf-C2H2"/>
</dbReference>
<evidence type="ECO:0000259" key="10">
    <source>
        <dbReference type="PROSITE" id="PS00028"/>
    </source>
</evidence>
<evidence type="ECO:0000256" key="8">
    <source>
        <dbReference type="ARBA" id="ARBA00034126"/>
    </source>
</evidence>
<dbReference type="EMBL" id="JAWDJO010000012">
    <property type="protein sequence ID" value="KAL1900450.1"/>
    <property type="molecule type" value="Genomic_DNA"/>
</dbReference>
<feature type="region of interest" description="Disordered" evidence="9">
    <location>
        <begin position="118"/>
        <end position="137"/>
    </location>
</feature>
<keyword evidence="4" id="KW-0479">Metal-binding</keyword>
<organism evidence="11 12">
    <name type="scientific">Ceratocystis pirilliformis</name>
    <dbReference type="NCBI Taxonomy" id="259994"/>
    <lineage>
        <taxon>Eukaryota</taxon>
        <taxon>Fungi</taxon>
        <taxon>Dikarya</taxon>
        <taxon>Ascomycota</taxon>
        <taxon>Pezizomycotina</taxon>
        <taxon>Sordariomycetes</taxon>
        <taxon>Hypocreomycetidae</taxon>
        <taxon>Microascales</taxon>
        <taxon>Ceratocystidaceae</taxon>
        <taxon>Ceratocystis</taxon>
    </lineage>
</organism>
<protein>
    <submittedName>
        <fullName evidence="11">Pre-60S factor rei1</fullName>
    </submittedName>
</protein>
<dbReference type="PROSITE" id="PS00028">
    <property type="entry name" value="ZINC_FINGER_C2H2_1"/>
    <property type="match status" value="2"/>
</dbReference>
<dbReference type="SUPFAM" id="SSF57667">
    <property type="entry name" value="beta-beta-alpha zinc fingers"/>
    <property type="match status" value="2"/>
</dbReference>
<evidence type="ECO:0000256" key="5">
    <source>
        <dbReference type="ARBA" id="ARBA00022737"/>
    </source>
</evidence>
<feature type="domain" description="C2H2-type" evidence="10">
    <location>
        <begin position="85"/>
        <end position="107"/>
    </location>
</feature>
<evidence type="ECO:0000256" key="2">
    <source>
        <dbReference type="ARBA" id="ARBA00022490"/>
    </source>
</evidence>
<keyword evidence="7" id="KW-0862">Zinc</keyword>
<proteinExistence type="inferred from homology"/>
<feature type="compositionally biased region" description="Basic and acidic residues" evidence="9">
    <location>
        <begin position="443"/>
        <end position="452"/>
    </location>
</feature>
<dbReference type="Proteomes" id="UP001583280">
    <property type="component" value="Unassembled WGS sequence"/>
</dbReference>
<dbReference type="PANTHER" id="PTHR13182:SF8">
    <property type="entry name" value="CYTOPLASMIC 60S SUBUNIT BIOGENESIS FACTOR ZNF622"/>
    <property type="match status" value="1"/>
</dbReference>
<evidence type="ECO:0000313" key="11">
    <source>
        <dbReference type="EMBL" id="KAL1900450.1"/>
    </source>
</evidence>
<evidence type="ECO:0000256" key="6">
    <source>
        <dbReference type="ARBA" id="ARBA00022771"/>
    </source>
</evidence>
<evidence type="ECO:0000256" key="9">
    <source>
        <dbReference type="SAM" id="MobiDB-lite"/>
    </source>
</evidence>
<feature type="domain" description="C2H2-type" evidence="10">
    <location>
        <begin position="20"/>
        <end position="42"/>
    </location>
</feature>
<accession>A0ABR3ZK79</accession>
<feature type="region of interest" description="Disordered" evidence="9">
    <location>
        <begin position="322"/>
        <end position="386"/>
    </location>
</feature>
<dbReference type="InterPro" id="IPR013087">
    <property type="entry name" value="Znf_C2H2_type"/>
</dbReference>
<evidence type="ECO:0000256" key="3">
    <source>
        <dbReference type="ARBA" id="ARBA00022517"/>
    </source>
</evidence>
<feature type="compositionally biased region" description="Acidic residues" evidence="9">
    <location>
        <begin position="324"/>
        <end position="335"/>
    </location>
</feature>
<comment type="caution">
    <text evidence="11">The sequence shown here is derived from an EMBL/GenBank/DDBJ whole genome shotgun (WGS) entry which is preliminary data.</text>
</comment>
<evidence type="ECO:0000313" key="12">
    <source>
        <dbReference type="Proteomes" id="UP001583280"/>
    </source>
</evidence>
<name>A0ABR3ZK79_9PEZI</name>
<dbReference type="InterPro" id="IPR036236">
    <property type="entry name" value="Znf_C2H2_sf"/>
</dbReference>
<comment type="subcellular location">
    <subcellularLocation>
        <location evidence="1">Cytoplasm</location>
    </subcellularLocation>
</comment>
<keyword evidence="12" id="KW-1185">Reference proteome</keyword>
<evidence type="ECO:0000256" key="7">
    <source>
        <dbReference type="ARBA" id="ARBA00022833"/>
    </source>
</evidence>
<feature type="region of interest" description="Disordered" evidence="9">
    <location>
        <begin position="437"/>
        <end position="459"/>
    </location>
</feature>
<dbReference type="InterPro" id="IPR040025">
    <property type="entry name" value="Znf622/Rei1/Reh1"/>
</dbReference>
<keyword evidence="3" id="KW-0690">Ribosome biogenesis</keyword>
<feature type="compositionally biased region" description="Basic and acidic residues" evidence="9">
    <location>
        <begin position="367"/>
        <end position="381"/>
    </location>
</feature>
<dbReference type="Pfam" id="PF12756">
    <property type="entry name" value="zf-C2H2_2"/>
    <property type="match status" value="1"/>
</dbReference>
<dbReference type="InterPro" id="IPR003604">
    <property type="entry name" value="Matrin/U1-like-C_Znf_C2H2"/>
</dbReference>
<keyword evidence="2" id="KW-0963">Cytoplasm</keyword>
<dbReference type="SMART" id="SM00451">
    <property type="entry name" value="ZnF_U1"/>
    <property type="match status" value="2"/>
</dbReference>